<keyword evidence="6" id="KW-1185">Reference proteome</keyword>
<evidence type="ECO:0000256" key="3">
    <source>
        <dbReference type="ARBA" id="ARBA00023163"/>
    </source>
</evidence>
<dbReference type="RefSeq" id="WP_028254539.1">
    <property type="nucleotide sequence ID" value="NZ_CATYZF010000005.1"/>
</dbReference>
<name>A0ABS2GHL4_9FIRM</name>
<dbReference type="InterPro" id="IPR011008">
    <property type="entry name" value="Dimeric_a/b-barrel"/>
</dbReference>
<dbReference type="SUPFAM" id="SSF46785">
    <property type="entry name" value="Winged helix' DNA-binding domain"/>
    <property type="match status" value="1"/>
</dbReference>
<reference evidence="5 6" key="1">
    <citation type="journal article" date="2021" name="Sci. Rep.">
        <title>The distribution of antibiotic resistance genes in chicken gut microbiota commensals.</title>
        <authorList>
            <person name="Juricova H."/>
            <person name="Matiasovicova J."/>
            <person name="Kubasova T."/>
            <person name="Cejkova D."/>
            <person name="Rychlik I."/>
        </authorList>
    </citation>
    <scope>NUCLEOTIDE SEQUENCE [LARGE SCALE GENOMIC DNA]</scope>
    <source>
        <strain evidence="5 6">An537</strain>
    </source>
</reference>
<gene>
    <name evidence="5" type="ORF">H6A01_08330</name>
</gene>
<dbReference type="Pfam" id="PF01037">
    <property type="entry name" value="AsnC_trans_reg"/>
    <property type="match status" value="1"/>
</dbReference>
<sequence>MTTSNVTASDRKLLDLLADDAKLTAAQLAAMLNTTEEAVAARIAEFEADGIIRGYQAIVDWERVDANKSMALIQLQVVPEPEQGFDKLAHRIMQLDQVEGVYLMSGGYDLTVVVQGESMRDIALFVARRLSTLDGVRATMTHFILSRYKDRNVIYHDEAVRETRSYVFDD</sequence>
<dbReference type="Pfam" id="PF13412">
    <property type="entry name" value="HTH_24"/>
    <property type="match status" value="1"/>
</dbReference>
<dbReference type="PROSITE" id="PS50956">
    <property type="entry name" value="HTH_ASNC_2"/>
    <property type="match status" value="1"/>
</dbReference>
<dbReference type="InterPro" id="IPR036390">
    <property type="entry name" value="WH_DNA-bd_sf"/>
</dbReference>
<evidence type="ECO:0000256" key="2">
    <source>
        <dbReference type="ARBA" id="ARBA00023125"/>
    </source>
</evidence>
<evidence type="ECO:0000259" key="4">
    <source>
        <dbReference type="PROSITE" id="PS50956"/>
    </source>
</evidence>
<dbReference type="SUPFAM" id="SSF54909">
    <property type="entry name" value="Dimeric alpha+beta barrel"/>
    <property type="match status" value="1"/>
</dbReference>
<dbReference type="PANTHER" id="PTHR30154">
    <property type="entry name" value="LEUCINE-RESPONSIVE REGULATORY PROTEIN"/>
    <property type="match status" value="1"/>
</dbReference>
<dbReference type="InterPro" id="IPR019888">
    <property type="entry name" value="Tscrpt_reg_AsnC-like"/>
</dbReference>
<dbReference type="Proteomes" id="UP000707138">
    <property type="component" value="Unassembled WGS sequence"/>
</dbReference>
<dbReference type="Gene3D" id="1.10.10.10">
    <property type="entry name" value="Winged helix-like DNA-binding domain superfamily/Winged helix DNA-binding domain"/>
    <property type="match status" value="1"/>
</dbReference>
<keyword evidence="1" id="KW-0805">Transcription regulation</keyword>
<feature type="domain" description="HTH asnC-type" evidence="4">
    <location>
        <begin position="6"/>
        <end position="86"/>
    </location>
</feature>
<dbReference type="EMBL" id="JACJLA010000017">
    <property type="protein sequence ID" value="MBM6913325.1"/>
    <property type="molecule type" value="Genomic_DNA"/>
</dbReference>
<keyword evidence="2" id="KW-0238">DNA-binding</keyword>
<dbReference type="PANTHER" id="PTHR30154:SF34">
    <property type="entry name" value="TRANSCRIPTIONAL REGULATOR AZLB"/>
    <property type="match status" value="1"/>
</dbReference>
<comment type="caution">
    <text evidence="5">The sequence shown here is derived from an EMBL/GenBank/DDBJ whole genome shotgun (WGS) entry which is preliminary data.</text>
</comment>
<dbReference type="InterPro" id="IPR000485">
    <property type="entry name" value="AsnC-type_HTH_dom"/>
</dbReference>
<protein>
    <submittedName>
        <fullName evidence="5">Lrp/AsnC family transcriptional regulator</fullName>
    </submittedName>
</protein>
<dbReference type="Gene3D" id="3.30.70.920">
    <property type="match status" value="1"/>
</dbReference>
<proteinExistence type="predicted"/>
<evidence type="ECO:0000313" key="6">
    <source>
        <dbReference type="Proteomes" id="UP000707138"/>
    </source>
</evidence>
<dbReference type="InterPro" id="IPR036388">
    <property type="entry name" value="WH-like_DNA-bd_sf"/>
</dbReference>
<accession>A0ABS2GHL4</accession>
<keyword evidence="3" id="KW-0804">Transcription</keyword>
<dbReference type="SMART" id="SM00344">
    <property type="entry name" value="HTH_ASNC"/>
    <property type="match status" value="1"/>
</dbReference>
<dbReference type="InterPro" id="IPR019887">
    <property type="entry name" value="Tscrpt_reg_AsnC/Lrp_C"/>
</dbReference>
<evidence type="ECO:0000256" key="1">
    <source>
        <dbReference type="ARBA" id="ARBA00023015"/>
    </source>
</evidence>
<organism evidence="5 6">
    <name type="scientific">Veillonella magna</name>
    <dbReference type="NCBI Taxonomy" id="464322"/>
    <lineage>
        <taxon>Bacteria</taxon>
        <taxon>Bacillati</taxon>
        <taxon>Bacillota</taxon>
        <taxon>Negativicutes</taxon>
        <taxon>Veillonellales</taxon>
        <taxon>Veillonellaceae</taxon>
        <taxon>Veillonella</taxon>
    </lineage>
</organism>
<evidence type="ECO:0000313" key="5">
    <source>
        <dbReference type="EMBL" id="MBM6913325.1"/>
    </source>
</evidence>